<sequence>MSQAQSNQTRSSSAHFSNSSQSAKYGGLIQRPLTKRLKTAFFHYIAFFDNYPITNSAFHTIITILRLLQFIGPTFMPQSKLLWGKENAIKTTLSVFQCTFWYTTSGINIYSIGFPILLAFTIFEILYLFTFAGLAWHYEQTAKTNKYIAYVMNGLGLSVFFLIQPFLEHVAVACCTLMGNKNKSISVPIIVITCIAEITILIMLVFLSTFFIRSLNFHPISFLSLEEYPQKMMMIYTLIVTIILSCVVYLNRLAQIIGLCLCMVVYGLSISVIFFKGTFVDINTQKFVLALSFWGIFNCITNVIFLAINKTAGQVGLAILVLLCALSYIISLFIVQRKITSHMALLDQFEMDHEVGIFKRPSKLVNVALTGFLYVHPTCIDFSIFKSACVEWANDGELWFVFAKFCAIYTENTQLLSIISQSIQMNHIKSQLAKFAVSQISAIQKTREVNLTPDLKQKIEKISKLMNHSKRKMRNVWDLILQGDTKDLETNIKSVYVSVGNLQKELDQLLMKFPNNRFVARLYARYMNEIIADPAGFKQWHDNTQLLQRGINVVPDNVHELGLAVFENIPNKTVTDLVTTKTMLETDMSIEDFADEDTKGGTKTLMSDLIDSHHVKGIQLLKKLIIVSTIVFIFIPTICIIACYKYTNTKIVRPLDYLYGMAYLRQLNFMLASISVKNIIVNLKNANNQPISDDPYIKDISYKSFGGTHNYTLILRYLLKEVNEVSTYLDSFRKATDLSDNMKKAKNIIFSDTIPFYYFYSITNYTYKLQSAEKIVSSVANQLSKITDDSYVVTNSSISSTDLLIGWNNYVEPGDYISQALKYVFLHLSSITTKYRDMFLYIMIGYICLVVIAISACMFYGLHVLKKNKIQLFRVFTYLPKTVISNVSASFYSIKNNKDKTTTNTNTSSSNENASSKPEEAMLKVFTSIGESSYGVDTSYIFLVFVAALIVFGCLAGYYGCVMYRTLCYEMRISSPHINYLLGASSYMHGMFATLMKVAIYQVGLHDVINDTEAQLTLVIKMINTMNNYYHLARFGGEGDLDHPYVGMAKGIDESSKQTTCKQTKNITNDFTDIITCFDSDQQVYLLLALIKITEVRKNIPIGGDLSSIWNLGPIVLYETLFYPMANSIVATIKEDTGKAFTNLLTKLIIFLVLVVIALVIIIIQINSMEKPLIFALKQLLHCPEDVCLKIPKIMSLLAGDYSNDNDDSADRDEEFFSHVVNKLTDMICVSSISEGTIISVNKSFETAFGITDSSTLIGTQLHDFFNDTRFTGGIDQLFSKSQAKVQYKQGDQTIHLLFTSVNIGGETIIEGRDISMQVRHETLISDEKKRSDIMLASILPASLVPRVQAGESNISFAVKSVTVSFIDIVSFTPWCGSHEAQYVMKMLNLIFKEFDSLVNSLPTMTRCKCIGDCYMSAGGIFDEVNQPSVHAREVVEFGRQAIKKILEIDQQHNEKLQIRVGVNTGGPIVAGILGTDKPTFEILGPAINMAQQMEHNGVPMNVHLSRAVYELIYGDKFEIKERGEIETNHGKVFTYLVSP</sequence>
<feature type="transmembrane region" description="Helical" evidence="8">
    <location>
        <begin position="147"/>
        <end position="167"/>
    </location>
</feature>
<evidence type="ECO:0000256" key="7">
    <source>
        <dbReference type="SAM" id="MobiDB-lite"/>
    </source>
</evidence>
<dbReference type="InterPro" id="IPR029787">
    <property type="entry name" value="Nucleotide_cyclase"/>
</dbReference>
<dbReference type="GO" id="GO:0004383">
    <property type="term" value="F:guanylate cyclase activity"/>
    <property type="evidence" value="ECO:0000318"/>
    <property type="project" value="GO_Central"/>
</dbReference>
<keyword evidence="2 8" id="KW-0812">Transmembrane</keyword>
<dbReference type="InterPro" id="IPR050401">
    <property type="entry name" value="Cyclic_nucleotide_synthase"/>
</dbReference>
<feature type="transmembrane region" description="Helical" evidence="8">
    <location>
        <begin position="116"/>
        <end position="135"/>
    </location>
</feature>
<dbReference type="PROSITE" id="PS50125">
    <property type="entry name" value="GUANYLATE_CYCLASE_2"/>
    <property type="match status" value="1"/>
</dbReference>
<dbReference type="InterPro" id="IPR001054">
    <property type="entry name" value="A/G_cyclase"/>
</dbReference>
<feature type="transmembrane region" description="Helical" evidence="8">
    <location>
        <begin position="233"/>
        <end position="250"/>
    </location>
</feature>
<dbReference type="GO" id="GO:0000166">
    <property type="term" value="F:nucleotide binding"/>
    <property type="evidence" value="ECO:0007669"/>
    <property type="project" value="UniProtKB-KW"/>
</dbReference>
<dbReference type="OrthoDB" id="10035433at2759"/>
<dbReference type="eggNOG" id="KOG4171">
    <property type="taxonomic scope" value="Eukaryota"/>
</dbReference>
<dbReference type="CDD" id="cd07302">
    <property type="entry name" value="CHD"/>
    <property type="match status" value="1"/>
</dbReference>
<evidence type="ECO:0000256" key="6">
    <source>
        <dbReference type="ARBA" id="ARBA00023239"/>
    </source>
</evidence>
<protein>
    <submittedName>
        <fullName evidence="10">Adenylate and Guanylate cyclase catalytic domain containing protein</fullName>
    </submittedName>
</protein>
<feature type="transmembrane region" description="Helical" evidence="8">
    <location>
        <begin position="624"/>
        <end position="647"/>
    </location>
</feature>
<dbReference type="GO" id="GO:0005886">
    <property type="term" value="C:plasma membrane"/>
    <property type="evidence" value="ECO:0000318"/>
    <property type="project" value="GO_Central"/>
</dbReference>
<dbReference type="KEGG" id="tva:5468893"/>
<reference evidence="10" key="2">
    <citation type="journal article" date="2007" name="Science">
        <title>Draft genome sequence of the sexually transmitted pathogen Trichomonas vaginalis.</title>
        <authorList>
            <person name="Carlton J.M."/>
            <person name="Hirt R.P."/>
            <person name="Silva J.C."/>
            <person name="Delcher A.L."/>
            <person name="Schatz M."/>
            <person name="Zhao Q."/>
            <person name="Wortman J.R."/>
            <person name="Bidwell S.L."/>
            <person name="Alsmark U.C.M."/>
            <person name="Besteiro S."/>
            <person name="Sicheritz-Ponten T."/>
            <person name="Noel C.J."/>
            <person name="Dacks J.B."/>
            <person name="Foster P.G."/>
            <person name="Simillion C."/>
            <person name="Van de Peer Y."/>
            <person name="Miranda-Saavedra D."/>
            <person name="Barton G.J."/>
            <person name="Westrop G.D."/>
            <person name="Mueller S."/>
            <person name="Dessi D."/>
            <person name="Fiori P.L."/>
            <person name="Ren Q."/>
            <person name="Paulsen I."/>
            <person name="Zhang H."/>
            <person name="Bastida-Corcuera F.D."/>
            <person name="Simoes-Barbosa A."/>
            <person name="Brown M.T."/>
            <person name="Hayes R.D."/>
            <person name="Mukherjee M."/>
            <person name="Okumura C.Y."/>
            <person name="Schneider R."/>
            <person name="Smith A.J."/>
            <person name="Vanacova S."/>
            <person name="Villalvazo M."/>
            <person name="Haas B.J."/>
            <person name="Pertea M."/>
            <person name="Feldblyum T.V."/>
            <person name="Utterback T.R."/>
            <person name="Shu C.L."/>
            <person name="Osoegawa K."/>
            <person name="de Jong P.J."/>
            <person name="Hrdy I."/>
            <person name="Horvathova L."/>
            <person name="Zubacova Z."/>
            <person name="Dolezal P."/>
            <person name="Malik S.B."/>
            <person name="Logsdon J.M. Jr."/>
            <person name="Henze K."/>
            <person name="Gupta A."/>
            <person name="Wang C.C."/>
            <person name="Dunne R.L."/>
            <person name="Upcroft J.A."/>
            <person name="Upcroft P."/>
            <person name="White O."/>
            <person name="Salzberg S.L."/>
            <person name="Tang P."/>
            <person name="Chiu C.-H."/>
            <person name="Lee Y.-S."/>
            <person name="Embley T.M."/>
            <person name="Coombs G.H."/>
            <person name="Mottram J.C."/>
            <person name="Tachezy J."/>
            <person name="Fraser-Liggett C.M."/>
            <person name="Johnson P.J."/>
        </authorList>
    </citation>
    <scope>NUCLEOTIDE SEQUENCE [LARGE SCALE GENOMIC DNA]</scope>
    <source>
        <strain evidence="10">G3</strain>
    </source>
</reference>
<keyword evidence="6" id="KW-0456">Lyase</keyword>
<comment type="subcellular location">
    <subcellularLocation>
        <location evidence="1">Membrane</location>
    </subcellularLocation>
</comment>
<dbReference type="Gene3D" id="3.30.450.20">
    <property type="entry name" value="PAS domain"/>
    <property type="match status" value="1"/>
</dbReference>
<keyword evidence="4 8" id="KW-1133">Transmembrane helix</keyword>
<dbReference type="RefSeq" id="XP_001584317.1">
    <property type="nucleotide sequence ID" value="XM_001584267.1"/>
</dbReference>
<evidence type="ECO:0000256" key="1">
    <source>
        <dbReference type="ARBA" id="ARBA00004370"/>
    </source>
</evidence>
<dbReference type="PANTHER" id="PTHR11920">
    <property type="entry name" value="GUANYLYL CYCLASE"/>
    <property type="match status" value="1"/>
</dbReference>
<feature type="domain" description="Guanylate cyclase" evidence="9">
    <location>
        <begin position="1363"/>
        <end position="1495"/>
    </location>
</feature>
<keyword evidence="5 8" id="KW-0472">Membrane</keyword>
<dbReference type="GO" id="GO:0001653">
    <property type="term" value="F:peptide receptor activity"/>
    <property type="evidence" value="ECO:0000318"/>
    <property type="project" value="GO_Central"/>
</dbReference>
<dbReference type="SMART" id="SM00044">
    <property type="entry name" value="CYCc"/>
    <property type="match status" value="1"/>
</dbReference>
<accession>A2D8T2</accession>
<name>A2D8T2_TRIV3</name>
<dbReference type="PANTHER" id="PTHR11920:SF335">
    <property type="entry name" value="GUANYLATE CYCLASE"/>
    <property type="match status" value="1"/>
</dbReference>
<dbReference type="EMBL" id="DS113179">
    <property type="protein sequence ID" value="EAY23331.1"/>
    <property type="molecule type" value="Genomic_DNA"/>
</dbReference>
<evidence type="ECO:0000259" key="9">
    <source>
        <dbReference type="PROSITE" id="PS50125"/>
    </source>
</evidence>
<feature type="compositionally biased region" description="Low complexity" evidence="7">
    <location>
        <begin position="11"/>
        <end position="20"/>
    </location>
</feature>
<dbReference type="VEuPathDB" id="TrichDB:TVAGG3_0388010"/>
<feature type="transmembrane region" description="Helical" evidence="8">
    <location>
        <begin position="187"/>
        <end position="212"/>
    </location>
</feature>
<dbReference type="SUPFAM" id="SSF55073">
    <property type="entry name" value="Nucleotide cyclase"/>
    <property type="match status" value="1"/>
</dbReference>
<evidence type="ECO:0000256" key="2">
    <source>
        <dbReference type="ARBA" id="ARBA00022692"/>
    </source>
</evidence>
<feature type="transmembrane region" description="Helical" evidence="8">
    <location>
        <begin position="314"/>
        <end position="335"/>
    </location>
</feature>
<gene>
    <name evidence="10" type="ORF">TVAG_186390</name>
</gene>
<proteinExistence type="predicted"/>
<organism evidence="10 11">
    <name type="scientific">Trichomonas vaginalis (strain ATCC PRA-98 / G3)</name>
    <dbReference type="NCBI Taxonomy" id="412133"/>
    <lineage>
        <taxon>Eukaryota</taxon>
        <taxon>Metamonada</taxon>
        <taxon>Parabasalia</taxon>
        <taxon>Trichomonadida</taxon>
        <taxon>Trichomonadidae</taxon>
        <taxon>Trichomonas</taxon>
    </lineage>
</organism>
<dbReference type="VEuPathDB" id="TrichDB:TVAG_186390"/>
<reference evidence="10" key="1">
    <citation type="submission" date="2006-10" db="EMBL/GenBank/DDBJ databases">
        <authorList>
            <person name="Amadeo P."/>
            <person name="Zhao Q."/>
            <person name="Wortman J."/>
            <person name="Fraser-Liggett C."/>
            <person name="Carlton J."/>
        </authorList>
    </citation>
    <scope>NUCLEOTIDE SEQUENCE</scope>
    <source>
        <strain evidence="10">G3</strain>
    </source>
</reference>
<feature type="transmembrane region" description="Helical" evidence="8">
    <location>
        <begin position="287"/>
        <end position="308"/>
    </location>
</feature>
<keyword evidence="11" id="KW-1185">Reference proteome</keyword>
<evidence type="ECO:0000313" key="10">
    <source>
        <dbReference type="EMBL" id="EAY23331.1"/>
    </source>
</evidence>
<evidence type="ECO:0000256" key="5">
    <source>
        <dbReference type="ARBA" id="ARBA00023136"/>
    </source>
</evidence>
<dbReference type="Proteomes" id="UP000001542">
    <property type="component" value="Unassembled WGS sequence"/>
</dbReference>
<evidence type="ECO:0000313" key="11">
    <source>
        <dbReference type="Proteomes" id="UP000001542"/>
    </source>
</evidence>
<dbReference type="GO" id="GO:0007168">
    <property type="term" value="P:receptor guanylyl cyclase signaling pathway"/>
    <property type="evidence" value="ECO:0000318"/>
    <property type="project" value="GO_Central"/>
</dbReference>
<dbReference type="InParanoid" id="A2D8T2"/>
<feature type="transmembrane region" description="Helical" evidence="8">
    <location>
        <begin position="256"/>
        <end position="275"/>
    </location>
</feature>
<dbReference type="GO" id="GO:0006182">
    <property type="term" value="P:cGMP biosynthetic process"/>
    <property type="evidence" value="ECO:0000318"/>
    <property type="project" value="GO_Central"/>
</dbReference>
<feature type="transmembrane region" description="Helical" evidence="8">
    <location>
        <begin position="940"/>
        <end position="962"/>
    </location>
</feature>
<dbReference type="Gene3D" id="3.30.70.1230">
    <property type="entry name" value="Nucleotide cyclase"/>
    <property type="match status" value="1"/>
</dbReference>
<feature type="transmembrane region" description="Helical" evidence="8">
    <location>
        <begin position="1144"/>
        <end position="1164"/>
    </location>
</feature>
<dbReference type="Pfam" id="PF00211">
    <property type="entry name" value="Guanylate_cyc"/>
    <property type="match status" value="1"/>
</dbReference>
<dbReference type="SMR" id="A2D8T2"/>
<evidence type="ECO:0000256" key="8">
    <source>
        <dbReference type="SAM" id="Phobius"/>
    </source>
</evidence>
<dbReference type="GO" id="GO:0035556">
    <property type="term" value="P:intracellular signal transduction"/>
    <property type="evidence" value="ECO:0007669"/>
    <property type="project" value="InterPro"/>
</dbReference>
<feature type="compositionally biased region" description="Polar residues" evidence="7">
    <location>
        <begin position="1"/>
        <end position="10"/>
    </location>
</feature>
<evidence type="ECO:0000256" key="3">
    <source>
        <dbReference type="ARBA" id="ARBA00022741"/>
    </source>
</evidence>
<keyword evidence="3" id="KW-0547">Nucleotide-binding</keyword>
<evidence type="ECO:0000256" key="4">
    <source>
        <dbReference type="ARBA" id="ARBA00022989"/>
    </source>
</evidence>
<dbReference type="STRING" id="5722.A2D8T2"/>
<feature type="transmembrane region" description="Helical" evidence="8">
    <location>
        <begin position="838"/>
        <end position="862"/>
    </location>
</feature>
<feature type="region of interest" description="Disordered" evidence="7">
    <location>
        <begin position="1"/>
        <end position="20"/>
    </location>
</feature>